<feature type="domain" description="Amidohydrolase-related" evidence="2">
    <location>
        <begin position="281"/>
        <end position="377"/>
    </location>
</feature>
<dbReference type="InterPro" id="IPR011059">
    <property type="entry name" value="Metal-dep_hydrolase_composite"/>
</dbReference>
<dbReference type="InterPro" id="IPR050378">
    <property type="entry name" value="Metallo-dep_Hydrolases_sf"/>
</dbReference>
<dbReference type="Pfam" id="PF01979">
    <property type="entry name" value="Amidohydro_1"/>
    <property type="match status" value="1"/>
</dbReference>
<evidence type="ECO:0000313" key="4">
    <source>
        <dbReference type="Proteomes" id="UP001156882"/>
    </source>
</evidence>
<evidence type="ECO:0000313" key="3">
    <source>
        <dbReference type="EMBL" id="GLS17040.1"/>
    </source>
</evidence>
<dbReference type="Gene3D" id="2.30.40.10">
    <property type="entry name" value="Urease, subunit C, domain 1"/>
    <property type="match status" value="1"/>
</dbReference>
<keyword evidence="4" id="KW-1185">Reference proteome</keyword>
<name>A0ABQ6CAS0_9HYPH</name>
<proteinExistence type="predicted"/>
<reference evidence="4" key="1">
    <citation type="journal article" date="2019" name="Int. J. Syst. Evol. Microbiol.">
        <title>The Global Catalogue of Microorganisms (GCM) 10K type strain sequencing project: providing services to taxonomists for standard genome sequencing and annotation.</title>
        <authorList>
            <consortium name="The Broad Institute Genomics Platform"/>
            <consortium name="The Broad Institute Genome Sequencing Center for Infectious Disease"/>
            <person name="Wu L."/>
            <person name="Ma J."/>
        </authorList>
    </citation>
    <scope>NUCLEOTIDE SEQUENCE [LARGE SCALE GENOMIC DNA]</scope>
    <source>
        <strain evidence="4">NBRC 101365</strain>
    </source>
</reference>
<comment type="caution">
    <text evidence="3">The sequence shown here is derived from an EMBL/GenBank/DDBJ whole genome shotgun (WGS) entry which is preliminary data.</text>
</comment>
<sequence length="399" mass="41688">MAQEETKAGGADDKLVIRNIGLLLSGDITRPILDADTIVSIGGRIAAIGRSGDLDLSGATSIIDANGTAVTPGLIDSHVHPVAGDWTPRQNQLGWIESNLHGGVTTMVSAGEVHTPGRPRDVVGLKAMAIYAQRCFTAFRPSGVKIHAGAPVIEPDMVEEDFRDLAAAGVKLLGEVGLGGVKDGPTARRMVAWARKYGIQSTIHTGGPSIPGSGLIDKDVVLEADTDVVGHINGGHTALPTDQIRCICEGCGRGLELVHNGNERAALYTLRIAREMNQLERVILGTDAPAGSGVQPLGIMRMVSMLSSLGDVPAETALCFATGNTARLRSLDCGIVEVGRAADFVIMDKAQHSAGKDLLDSIQLGDLPGIGMTIIDGVVRTQRSRNTPPATKVPVIVGH</sequence>
<dbReference type="RefSeq" id="WP_284309877.1">
    <property type="nucleotide sequence ID" value="NZ_BSPC01000004.1"/>
</dbReference>
<protein>
    <recommendedName>
        <fullName evidence="2">Amidohydrolase-related domain-containing protein</fullName>
    </recommendedName>
</protein>
<organism evidence="3 4">
    <name type="scientific">Labrys miyagiensis</name>
    <dbReference type="NCBI Taxonomy" id="346912"/>
    <lineage>
        <taxon>Bacteria</taxon>
        <taxon>Pseudomonadati</taxon>
        <taxon>Pseudomonadota</taxon>
        <taxon>Alphaproteobacteria</taxon>
        <taxon>Hyphomicrobiales</taxon>
        <taxon>Xanthobacteraceae</taxon>
        <taxon>Labrys</taxon>
    </lineage>
</organism>
<dbReference type="CDD" id="cd01292">
    <property type="entry name" value="metallo-dependent_hydrolases"/>
    <property type="match status" value="1"/>
</dbReference>
<dbReference type="PANTHER" id="PTHR11647:SF1">
    <property type="entry name" value="COLLAPSIN RESPONSE MEDIATOR PROTEIN"/>
    <property type="match status" value="1"/>
</dbReference>
<comment type="cofactor">
    <cofactor evidence="1">
        <name>Zn(2+)</name>
        <dbReference type="ChEBI" id="CHEBI:29105"/>
    </cofactor>
</comment>
<dbReference type="InterPro" id="IPR006680">
    <property type="entry name" value="Amidohydro-rel"/>
</dbReference>
<evidence type="ECO:0000259" key="2">
    <source>
        <dbReference type="Pfam" id="PF01979"/>
    </source>
</evidence>
<accession>A0ABQ6CAS0</accession>
<dbReference type="SUPFAM" id="SSF51338">
    <property type="entry name" value="Composite domain of metallo-dependent hydrolases"/>
    <property type="match status" value="1"/>
</dbReference>
<dbReference type="Gene3D" id="3.20.20.140">
    <property type="entry name" value="Metal-dependent hydrolases"/>
    <property type="match status" value="1"/>
</dbReference>
<evidence type="ECO:0000256" key="1">
    <source>
        <dbReference type="ARBA" id="ARBA00001947"/>
    </source>
</evidence>
<dbReference type="InterPro" id="IPR032466">
    <property type="entry name" value="Metal_Hydrolase"/>
</dbReference>
<gene>
    <name evidence="3" type="ORF">GCM10007874_00550</name>
</gene>
<dbReference type="Proteomes" id="UP001156882">
    <property type="component" value="Unassembled WGS sequence"/>
</dbReference>
<dbReference type="PANTHER" id="PTHR11647">
    <property type="entry name" value="HYDRANTOINASE/DIHYDROPYRIMIDINASE FAMILY MEMBER"/>
    <property type="match status" value="1"/>
</dbReference>
<dbReference type="EMBL" id="BSPC01000004">
    <property type="protein sequence ID" value="GLS17040.1"/>
    <property type="molecule type" value="Genomic_DNA"/>
</dbReference>
<dbReference type="SUPFAM" id="SSF51556">
    <property type="entry name" value="Metallo-dependent hydrolases"/>
    <property type="match status" value="1"/>
</dbReference>